<gene>
    <name evidence="3" type="primary">Necator_chrIV.g17208</name>
    <name evidence="3" type="ORF">RB195_003910</name>
</gene>
<evidence type="ECO:0000256" key="1">
    <source>
        <dbReference type="SAM" id="Phobius"/>
    </source>
</evidence>
<dbReference type="PANTHER" id="PTHR23017">
    <property type="entry name" value="SERPENTINE RECEPTOR, CLASS X"/>
    <property type="match status" value="1"/>
</dbReference>
<dbReference type="PANTHER" id="PTHR23017:SF3">
    <property type="entry name" value="G-PROTEIN COUPLED RECEPTORS FAMILY 1 PROFILE DOMAIN-CONTAINING PROTEIN"/>
    <property type="match status" value="1"/>
</dbReference>
<accession>A0ABR1DQU7</accession>
<dbReference type="Pfam" id="PF10328">
    <property type="entry name" value="7TM_GPCR_Srx"/>
    <property type="match status" value="1"/>
</dbReference>
<feature type="transmembrane region" description="Helical" evidence="1">
    <location>
        <begin position="6"/>
        <end position="28"/>
    </location>
</feature>
<feature type="transmembrane region" description="Helical" evidence="1">
    <location>
        <begin position="122"/>
        <end position="148"/>
    </location>
</feature>
<dbReference type="Proteomes" id="UP001303046">
    <property type="component" value="Unassembled WGS sequence"/>
</dbReference>
<dbReference type="EMBL" id="JAVFWL010000004">
    <property type="protein sequence ID" value="KAK6752788.1"/>
    <property type="molecule type" value="Genomic_DNA"/>
</dbReference>
<keyword evidence="1" id="KW-1133">Transmembrane helix</keyword>
<dbReference type="Gene3D" id="1.20.1070.10">
    <property type="entry name" value="Rhodopsin 7-helix transmembrane proteins"/>
    <property type="match status" value="1"/>
</dbReference>
<keyword evidence="1" id="KW-0472">Membrane</keyword>
<evidence type="ECO:0000313" key="3">
    <source>
        <dbReference type="EMBL" id="KAK6752788.1"/>
    </source>
</evidence>
<reference evidence="3 4" key="1">
    <citation type="submission" date="2023-08" db="EMBL/GenBank/DDBJ databases">
        <title>A Necator americanus chromosomal reference genome.</title>
        <authorList>
            <person name="Ilik V."/>
            <person name="Petrzelkova K.J."/>
            <person name="Pardy F."/>
            <person name="Fuh T."/>
            <person name="Niatou-Singa F.S."/>
            <person name="Gouil Q."/>
            <person name="Baker L."/>
            <person name="Ritchie M.E."/>
            <person name="Jex A.R."/>
            <person name="Gazzola D."/>
            <person name="Li H."/>
            <person name="Toshio Fujiwara R."/>
            <person name="Zhan B."/>
            <person name="Aroian R.V."/>
            <person name="Pafco B."/>
            <person name="Schwarz E.M."/>
        </authorList>
    </citation>
    <scope>NUCLEOTIDE SEQUENCE [LARGE SCALE GENOMIC DNA]</scope>
    <source>
        <strain evidence="3 4">Aroian</strain>
        <tissue evidence="3">Whole animal</tissue>
    </source>
</reference>
<dbReference type="InterPro" id="IPR019430">
    <property type="entry name" value="7TM_GPCR_serpentine_rcpt_Srx"/>
</dbReference>
<organism evidence="3 4">
    <name type="scientific">Necator americanus</name>
    <name type="common">Human hookworm</name>
    <dbReference type="NCBI Taxonomy" id="51031"/>
    <lineage>
        <taxon>Eukaryota</taxon>
        <taxon>Metazoa</taxon>
        <taxon>Ecdysozoa</taxon>
        <taxon>Nematoda</taxon>
        <taxon>Chromadorea</taxon>
        <taxon>Rhabditida</taxon>
        <taxon>Rhabditina</taxon>
        <taxon>Rhabditomorpha</taxon>
        <taxon>Strongyloidea</taxon>
        <taxon>Ancylostomatidae</taxon>
        <taxon>Bunostominae</taxon>
        <taxon>Necator</taxon>
    </lineage>
</organism>
<evidence type="ECO:0000313" key="4">
    <source>
        <dbReference type="Proteomes" id="UP001303046"/>
    </source>
</evidence>
<keyword evidence="1" id="KW-0812">Transmembrane</keyword>
<feature type="transmembrane region" description="Helical" evidence="1">
    <location>
        <begin position="82"/>
        <end position="101"/>
    </location>
</feature>
<feature type="transmembrane region" description="Helical" evidence="1">
    <location>
        <begin position="249"/>
        <end position="273"/>
    </location>
</feature>
<feature type="domain" description="7TM GPCR serpentine receptor class x (Srx)" evidence="2">
    <location>
        <begin position="15"/>
        <end position="268"/>
    </location>
</feature>
<sequence>MELWYAISTGCLALVYISGIFCCIITIVGRRRTLMYKNSLGYIIMYKSAASAMLLTILLFWTIPCCIWHFDIKNMVFNARVGYAIMFFNTPIYMSNVIISANRLITVANPSKSYLLSKGPIIRVLSIVSVISLFYSSLFLIEGCSIYFNSERLLFVYSNTKCGELLALYGDFAAGVTMFSVCLLMDITSICYLRHMRNRVLNTLSTAKRKQRFRMEVVLTVQTFVNTSLYYVMIFSYHFGSELFNVHPMITFLSTNFLWCLVIASGGYTAVLICDELRDVILHPSHLYKGRKNSRQIVARTGIARFHYARFHYPRENVEIQEEQWVVTFAKRI</sequence>
<feature type="transmembrane region" description="Helical" evidence="1">
    <location>
        <begin position="213"/>
        <end position="237"/>
    </location>
</feature>
<protein>
    <recommendedName>
        <fullName evidence="2">7TM GPCR serpentine receptor class x (Srx) domain-containing protein</fullName>
    </recommendedName>
</protein>
<comment type="caution">
    <text evidence="3">The sequence shown here is derived from an EMBL/GenBank/DDBJ whole genome shotgun (WGS) entry which is preliminary data.</text>
</comment>
<feature type="transmembrane region" description="Helical" evidence="1">
    <location>
        <begin position="49"/>
        <end position="70"/>
    </location>
</feature>
<feature type="transmembrane region" description="Helical" evidence="1">
    <location>
        <begin position="168"/>
        <end position="193"/>
    </location>
</feature>
<proteinExistence type="predicted"/>
<dbReference type="SUPFAM" id="SSF81321">
    <property type="entry name" value="Family A G protein-coupled receptor-like"/>
    <property type="match status" value="1"/>
</dbReference>
<name>A0ABR1DQU7_NECAM</name>
<evidence type="ECO:0000259" key="2">
    <source>
        <dbReference type="Pfam" id="PF10328"/>
    </source>
</evidence>
<keyword evidence="4" id="KW-1185">Reference proteome</keyword>